<dbReference type="PANTHER" id="PTHR47963">
    <property type="entry name" value="DEAD-BOX ATP-DEPENDENT RNA HELICASE 47, MITOCHONDRIAL"/>
    <property type="match status" value="1"/>
</dbReference>
<evidence type="ECO:0000256" key="4">
    <source>
        <dbReference type="ARBA" id="ARBA00022723"/>
    </source>
</evidence>
<evidence type="ECO:0000313" key="13">
    <source>
        <dbReference type="EMBL" id="ADI15422.1"/>
    </source>
</evidence>
<evidence type="ECO:0000256" key="6">
    <source>
        <dbReference type="ARBA" id="ARBA00022801"/>
    </source>
</evidence>
<keyword evidence="5" id="KW-0547">Nucleotide-binding</keyword>
<dbReference type="Proteomes" id="UP000000379">
    <property type="component" value="Chromosome"/>
</dbReference>
<dbReference type="Pfam" id="PF22590">
    <property type="entry name" value="Cas3-like_C_2"/>
    <property type="match status" value="1"/>
</dbReference>
<dbReference type="GO" id="GO:0046872">
    <property type="term" value="F:metal ion binding"/>
    <property type="evidence" value="ECO:0007669"/>
    <property type="project" value="UniProtKB-KW"/>
</dbReference>
<evidence type="ECO:0000256" key="8">
    <source>
        <dbReference type="ARBA" id="ARBA00022840"/>
    </source>
</evidence>
<dbReference type="NCBIfam" id="TIGR01587">
    <property type="entry name" value="cas3_core"/>
    <property type="match status" value="1"/>
</dbReference>
<evidence type="ECO:0000256" key="7">
    <source>
        <dbReference type="ARBA" id="ARBA00022806"/>
    </source>
</evidence>
<comment type="similarity">
    <text evidence="2">In the central section; belongs to the CRISPR-associated helicase Cas3 family.</text>
</comment>
<keyword evidence="6" id="KW-0378">Hydrolase</keyword>
<comment type="similarity">
    <text evidence="1">In the N-terminal section; belongs to the CRISPR-associated nuclease Cas3-HD family.</text>
</comment>
<dbReference type="SUPFAM" id="SSF52540">
    <property type="entry name" value="P-loop containing nucleoside triphosphate hydrolases"/>
    <property type="match status" value="1"/>
</dbReference>
<name>D7CSK2_TRURR</name>
<dbReference type="KEGG" id="tra:Trad_2312"/>
<dbReference type="GO" id="GO:0016787">
    <property type="term" value="F:hydrolase activity"/>
    <property type="evidence" value="ECO:0007669"/>
    <property type="project" value="UniProtKB-KW"/>
</dbReference>
<keyword evidence="7" id="KW-0347">Helicase</keyword>
<dbReference type="InterPro" id="IPR054712">
    <property type="entry name" value="Cas3-like_dom"/>
</dbReference>
<keyword evidence="14" id="KW-1185">Reference proteome</keyword>
<dbReference type="Pfam" id="PF00270">
    <property type="entry name" value="DEAD"/>
    <property type="match status" value="1"/>
</dbReference>
<dbReference type="InterPro" id="IPR001650">
    <property type="entry name" value="Helicase_C-like"/>
</dbReference>
<dbReference type="OrthoDB" id="9810236at2"/>
<dbReference type="InterPro" id="IPR014001">
    <property type="entry name" value="Helicase_ATP-bd"/>
</dbReference>
<dbReference type="Gene3D" id="3.40.50.300">
    <property type="entry name" value="P-loop containing nucleotide triphosphate hydrolases"/>
    <property type="match status" value="2"/>
</dbReference>
<dbReference type="HOGENOM" id="CLU_013924_1_0_0"/>
<dbReference type="PROSITE" id="PS51643">
    <property type="entry name" value="HD_CAS3"/>
    <property type="match status" value="1"/>
</dbReference>
<proteinExistence type="inferred from homology"/>
<feature type="region of interest" description="Disordered" evidence="10">
    <location>
        <begin position="748"/>
        <end position="781"/>
    </location>
</feature>
<accession>D7CSK2</accession>
<keyword evidence="4" id="KW-0479">Metal-binding</keyword>
<dbReference type="Gene3D" id="1.10.3210.30">
    <property type="match status" value="1"/>
</dbReference>
<reference evidence="13 14" key="2">
    <citation type="journal article" date="2011" name="Stand. Genomic Sci.">
        <title>Complete genome sequence of Truepera radiovictrix type strain (RQ-24).</title>
        <authorList>
            <person name="Ivanova N."/>
            <person name="Rohde C."/>
            <person name="Munk C."/>
            <person name="Nolan M."/>
            <person name="Lucas S."/>
            <person name="Del Rio T.G."/>
            <person name="Tice H."/>
            <person name="Deshpande S."/>
            <person name="Cheng J.F."/>
            <person name="Tapia R."/>
            <person name="Han C."/>
            <person name="Goodwin L."/>
            <person name="Pitluck S."/>
            <person name="Liolios K."/>
            <person name="Mavromatis K."/>
            <person name="Mikhailova N."/>
            <person name="Pati A."/>
            <person name="Chen A."/>
            <person name="Palaniappan K."/>
            <person name="Land M."/>
            <person name="Hauser L."/>
            <person name="Chang Y.J."/>
            <person name="Jeffries C.D."/>
            <person name="Brambilla E."/>
            <person name="Rohde M."/>
            <person name="Goker M."/>
            <person name="Tindall B.J."/>
            <person name="Woyke T."/>
            <person name="Bristow J."/>
            <person name="Eisen J.A."/>
            <person name="Markowitz V."/>
            <person name="Hugenholtz P."/>
            <person name="Kyrpides N.C."/>
            <person name="Klenk H.P."/>
            <person name="Lapidus A."/>
        </authorList>
    </citation>
    <scope>NUCLEOTIDE SEQUENCE [LARGE SCALE GENOMIC DNA]</scope>
    <source>
        <strain evidence="14">DSM 17093 / CIP 108686 / LMG 22925 / RQ-24</strain>
    </source>
</reference>
<sequence length="896" mass="98209">MISAAAQSLWAKSDRETGSGAWHPLICHLLDVAACAEAILEREPARTLELYAQDLELPIGRAKAWVCALAGLHDLGKASPAFQQKWPAGQERVRQAGLSWTVDPTPPPKDIPHGAIGEAILPELLRSAGWHRRAARHVAAALGAHHGFRSGRSELDHVVSKERGDGSWDAVRKELFQAVLGVLGTGLAPKVTCYGGAAFERLAGLTSFADWLGSSFDFSPLETDLGAYYQKAKGRAAQKLDSIGWFQRVPLLTAEKSLAEVFRYLDNHFTPRPLQSTLETMLTGVARPTLLLIEAPMGEGKTEGALYAHLKLQLANGHRGCYFALPTQATGNLMFERVKLFLAQFGKARRLDLQLLHGASELVEAYQTIKVHSNIPREDEGVEAQVWFSHRKRGLLSEYGVGTVDQALLSILPSKHQFVRLWGLGNRVVVLDEVHAYDTYTGGLIETLVRWLAALDASVILMSATLPQAKRMALLAAFGAAEPPADDKPYPRITRAIKGEATPTVATFKTREQPTLTIKPLPLELDAIAQAALACTAQGGCAVCIVNTVQRAQALYQQLADNALGIDVDLFHARCPLEARLQREKGVIAKFGKGGARPQRAILVATQVVEQSLDLDFDVMISDLAPIDLLLQRAGRLHRHRRPLQTRHAHREPVLWVAGLSSAGVPEFDTSERIYERYVLLRSYLALHRRSHIRMPEDIDELVQEVYGGAEPSDLNAEWRAALATSLMALQQRDQKAASEAAHAPFGLPEEKGWLDPQDFPKLPDDEPNPDDDPDLLHTRKGSPSATVVLLHKVDGRICLDAAGTVPVSFAAQLELAEAKQLFARSVRLSRYELIRNRCEALDIHRQAHGIPTTAWRKTALLAHAHPLILEAGRAVIAKLVIELDPQLGVVYGSAV</sequence>
<dbReference type="STRING" id="649638.Trad_2312"/>
<dbReference type="RefSeq" id="WP_013178785.1">
    <property type="nucleotide sequence ID" value="NC_014221.1"/>
</dbReference>
<dbReference type="NCBIfam" id="TIGR01596">
    <property type="entry name" value="cas3_HD"/>
    <property type="match status" value="1"/>
</dbReference>
<evidence type="ECO:0000256" key="10">
    <source>
        <dbReference type="SAM" id="MobiDB-lite"/>
    </source>
</evidence>
<organism evidence="13 14">
    <name type="scientific">Truepera radiovictrix (strain DSM 17093 / CIP 108686 / LMG 22925 / RQ-24)</name>
    <dbReference type="NCBI Taxonomy" id="649638"/>
    <lineage>
        <taxon>Bacteria</taxon>
        <taxon>Thermotogati</taxon>
        <taxon>Deinococcota</taxon>
        <taxon>Deinococci</taxon>
        <taxon>Trueperales</taxon>
        <taxon>Trueperaceae</taxon>
        <taxon>Truepera</taxon>
    </lineage>
</organism>
<evidence type="ECO:0000256" key="9">
    <source>
        <dbReference type="ARBA" id="ARBA00023118"/>
    </source>
</evidence>
<dbReference type="InterPro" id="IPR027417">
    <property type="entry name" value="P-loop_NTPase"/>
</dbReference>
<evidence type="ECO:0000256" key="5">
    <source>
        <dbReference type="ARBA" id="ARBA00022741"/>
    </source>
</evidence>
<dbReference type="SMART" id="SM00490">
    <property type="entry name" value="HELICc"/>
    <property type="match status" value="1"/>
</dbReference>
<dbReference type="InterPro" id="IPR050547">
    <property type="entry name" value="DEAD_box_RNA_helicases"/>
</dbReference>
<dbReference type="InterPro" id="IPR041372">
    <property type="entry name" value="Cas3_C"/>
</dbReference>
<evidence type="ECO:0000256" key="3">
    <source>
        <dbReference type="ARBA" id="ARBA00022722"/>
    </source>
</evidence>
<dbReference type="PROSITE" id="PS51192">
    <property type="entry name" value="HELICASE_ATP_BIND_1"/>
    <property type="match status" value="1"/>
</dbReference>
<dbReference type="AlphaFoldDB" id="D7CSK2"/>
<protein>
    <submittedName>
        <fullName evidence="13">CRISPR-associated helicase Cas3</fullName>
    </submittedName>
</protein>
<dbReference type="GO" id="GO:0005524">
    <property type="term" value="F:ATP binding"/>
    <property type="evidence" value="ECO:0007669"/>
    <property type="project" value="UniProtKB-KW"/>
</dbReference>
<keyword evidence="3" id="KW-0540">Nuclease</keyword>
<dbReference type="EMBL" id="CP002049">
    <property type="protein sequence ID" value="ADI15422.1"/>
    <property type="molecule type" value="Genomic_DNA"/>
</dbReference>
<reference evidence="14" key="1">
    <citation type="submission" date="2010-05" db="EMBL/GenBank/DDBJ databases">
        <title>The complete genome of Truepera radiovictris DSM 17093.</title>
        <authorList>
            <consortium name="US DOE Joint Genome Institute (JGI-PGF)"/>
            <person name="Lucas S."/>
            <person name="Copeland A."/>
            <person name="Lapidus A."/>
            <person name="Glavina del Rio T."/>
            <person name="Dalin E."/>
            <person name="Tice H."/>
            <person name="Bruce D."/>
            <person name="Goodwin L."/>
            <person name="Pitluck S."/>
            <person name="Kyrpides N."/>
            <person name="Mavromatis K."/>
            <person name="Ovchinnikova G."/>
            <person name="Munk A.C."/>
            <person name="Detter J.C."/>
            <person name="Han C."/>
            <person name="Tapia R."/>
            <person name="Land M."/>
            <person name="Hauser L."/>
            <person name="Markowitz V."/>
            <person name="Cheng J.-F."/>
            <person name="Hugenholtz P."/>
            <person name="Woyke T."/>
            <person name="Wu D."/>
            <person name="Tindall B."/>
            <person name="Pomrenke H.G."/>
            <person name="Brambilla E."/>
            <person name="Klenk H.-P."/>
            <person name="Eisen J.A."/>
        </authorList>
    </citation>
    <scope>NUCLEOTIDE SEQUENCE [LARGE SCALE GENOMIC DNA]</scope>
    <source>
        <strain evidence="14">DSM 17093 / CIP 108686 / LMG 22925 / RQ-24</strain>
    </source>
</reference>
<dbReference type="GO" id="GO:0004518">
    <property type="term" value="F:nuclease activity"/>
    <property type="evidence" value="ECO:0007669"/>
    <property type="project" value="UniProtKB-KW"/>
</dbReference>
<dbReference type="GO" id="GO:0003724">
    <property type="term" value="F:RNA helicase activity"/>
    <property type="evidence" value="ECO:0007669"/>
    <property type="project" value="TreeGrafter"/>
</dbReference>
<evidence type="ECO:0000256" key="1">
    <source>
        <dbReference type="ARBA" id="ARBA00006847"/>
    </source>
</evidence>
<evidence type="ECO:0000259" key="12">
    <source>
        <dbReference type="PROSITE" id="PS51643"/>
    </source>
</evidence>
<dbReference type="CDD" id="cd09641">
    <property type="entry name" value="Cas3''_I"/>
    <property type="match status" value="1"/>
</dbReference>
<dbReference type="Pfam" id="PF18395">
    <property type="entry name" value="Cas3_C"/>
    <property type="match status" value="1"/>
</dbReference>
<dbReference type="eggNOG" id="COG1203">
    <property type="taxonomic scope" value="Bacteria"/>
</dbReference>
<dbReference type="GO" id="GO:0003723">
    <property type="term" value="F:RNA binding"/>
    <property type="evidence" value="ECO:0007669"/>
    <property type="project" value="TreeGrafter"/>
</dbReference>
<evidence type="ECO:0000313" key="14">
    <source>
        <dbReference type="Proteomes" id="UP000000379"/>
    </source>
</evidence>
<dbReference type="InterPro" id="IPR011545">
    <property type="entry name" value="DEAD/DEAH_box_helicase_dom"/>
</dbReference>
<dbReference type="PANTHER" id="PTHR47963:SF9">
    <property type="entry name" value="CRISPR-ASSOCIATED ENDONUCLEASE_HELICASE CAS3"/>
    <property type="match status" value="1"/>
</dbReference>
<dbReference type="InterPro" id="IPR006474">
    <property type="entry name" value="Helicase_Cas3_CRISPR-ass_core"/>
</dbReference>
<dbReference type="SUPFAM" id="SSF109604">
    <property type="entry name" value="HD-domain/PDEase-like"/>
    <property type="match status" value="1"/>
</dbReference>
<dbReference type="InterPro" id="IPR006483">
    <property type="entry name" value="CRISPR-assoc_Cas3_HD"/>
</dbReference>
<feature type="domain" description="HD Cas3-type" evidence="12">
    <location>
        <begin position="18"/>
        <end position="212"/>
    </location>
</feature>
<keyword evidence="8" id="KW-0067">ATP-binding</keyword>
<dbReference type="InterPro" id="IPR038257">
    <property type="entry name" value="CRISPR-assoc_Cas3_HD_sf"/>
</dbReference>
<feature type="domain" description="Helicase ATP-binding" evidence="11">
    <location>
        <begin position="282"/>
        <end position="484"/>
    </location>
</feature>
<evidence type="ECO:0000256" key="2">
    <source>
        <dbReference type="ARBA" id="ARBA00009046"/>
    </source>
</evidence>
<keyword evidence="9" id="KW-0051">Antiviral defense</keyword>
<evidence type="ECO:0000259" key="11">
    <source>
        <dbReference type="PROSITE" id="PS51192"/>
    </source>
</evidence>
<gene>
    <name evidence="13" type="ordered locus">Trad_2312</name>
</gene>
<dbReference type="GO" id="GO:0051607">
    <property type="term" value="P:defense response to virus"/>
    <property type="evidence" value="ECO:0007669"/>
    <property type="project" value="UniProtKB-KW"/>
</dbReference>
<dbReference type="Pfam" id="PF18019">
    <property type="entry name" value="Cas3_HD"/>
    <property type="match status" value="1"/>
</dbReference>